<accession>A0A6A6R0C6</accession>
<evidence type="ECO:0008006" key="3">
    <source>
        <dbReference type="Google" id="ProtNLM"/>
    </source>
</evidence>
<evidence type="ECO:0000313" key="1">
    <source>
        <dbReference type="EMBL" id="KAF2496867.1"/>
    </source>
</evidence>
<protein>
    <recommendedName>
        <fullName evidence="3">HeH/LEM domain-containing protein</fullName>
    </recommendedName>
</protein>
<dbReference type="AlphaFoldDB" id="A0A6A6R0C6"/>
<evidence type="ECO:0000313" key="2">
    <source>
        <dbReference type="Proteomes" id="UP000799750"/>
    </source>
</evidence>
<gene>
    <name evidence="1" type="ORF">BU16DRAFT_538000</name>
</gene>
<dbReference type="OrthoDB" id="10667296at2759"/>
<dbReference type="EMBL" id="MU004187">
    <property type="protein sequence ID" value="KAF2496867.1"/>
    <property type="molecule type" value="Genomic_DNA"/>
</dbReference>
<organism evidence="1 2">
    <name type="scientific">Lophium mytilinum</name>
    <dbReference type="NCBI Taxonomy" id="390894"/>
    <lineage>
        <taxon>Eukaryota</taxon>
        <taxon>Fungi</taxon>
        <taxon>Dikarya</taxon>
        <taxon>Ascomycota</taxon>
        <taxon>Pezizomycotina</taxon>
        <taxon>Dothideomycetes</taxon>
        <taxon>Pleosporomycetidae</taxon>
        <taxon>Mytilinidiales</taxon>
        <taxon>Mytilinidiaceae</taxon>
        <taxon>Lophium</taxon>
    </lineage>
</organism>
<proteinExistence type="predicted"/>
<dbReference type="Proteomes" id="UP000799750">
    <property type="component" value="Unassembled WGS sequence"/>
</dbReference>
<keyword evidence="2" id="KW-1185">Reference proteome</keyword>
<reference evidence="1" key="1">
    <citation type="journal article" date="2020" name="Stud. Mycol.">
        <title>101 Dothideomycetes genomes: a test case for predicting lifestyles and emergence of pathogens.</title>
        <authorList>
            <person name="Haridas S."/>
            <person name="Albert R."/>
            <person name="Binder M."/>
            <person name="Bloem J."/>
            <person name="Labutti K."/>
            <person name="Salamov A."/>
            <person name="Andreopoulos B."/>
            <person name="Baker S."/>
            <person name="Barry K."/>
            <person name="Bills G."/>
            <person name="Bluhm B."/>
            <person name="Cannon C."/>
            <person name="Castanera R."/>
            <person name="Culley D."/>
            <person name="Daum C."/>
            <person name="Ezra D."/>
            <person name="Gonzalez J."/>
            <person name="Henrissat B."/>
            <person name="Kuo A."/>
            <person name="Liang C."/>
            <person name="Lipzen A."/>
            <person name="Lutzoni F."/>
            <person name="Magnuson J."/>
            <person name="Mondo S."/>
            <person name="Nolan M."/>
            <person name="Ohm R."/>
            <person name="Pangilinan J."/>
            <person name="Park H.-J."/>
            <person name="Ramirez L."/>
            <person name="Alfaro M."/>
            <person name="Sun H."/>
            <person name="Tritt A."/>
            <person name="Yoshinaga Y."/>
            <person name="Zwiers L.-H."/>
            <person name="Turgeon B."/>
            <person name="Goodwin S."/>
            <person name="Spatafora J."/>
            <person name="Crous P."/>
            <person name="Grigoriev I."/>
        </authorList>
    </citation>
    <scope>NUCLEOTIDE SEQUENCE</scope>
    <source>
        <strain evidence="1">CBS 269.34</strain>
    </source>
</reference>
<sequence>MLPLFPPWSPYSLAFLEEDRPWTPEGNASSIYSILSINIVNIPLENKAYEDLLACVPEAFFRENGADESQALPVQSAYPTDFEEVYHYFDSFGGTNSRVMPVQKPTQPTQPVASNHSSFAGLPSIDGVSINREWSPAKAFLDQHTNRASLPVAVDNQSSGPLSSYGYSTPYSYPTPVVGNNLEPQKLHLRDGESPSAAQGIMPSNPFCTPSPITDKPIPYERMFVPQLRALLEARNIHYTKKTVKLGLIEKLRNADRIKEMEGQAEVTICGL</sequence>
<name>A0A6A6R0C6_9PEZI</name>